<evidence type="ECO:0000313" key="2">
    <source>
        <dbReference type="Proteomes" id="UP001281410"/>
    </source>
</evidence>
<gene>
    <name evidence="1" type="ORF">Dsin_004213</name>
</gene>
<comment type="caution">
    <text evidence="1">The sequence shown here is derived from an EMBL/GenBank/DDBJ whole genome shotgun (WGS) entry which is preliminary data.</text>
</comment>
<name>A0AAE0BAL7_9ROSI</name>
<dbReference type="GO" id="GO:0000184">
    <property type="term" value="P:nuclear-transcribed mRNA catabolic process, nonsense-mediated decay"/>
    <property type="evidence" value="ECO:0007669"/>
    <property type="project" value="InterPro"/>
</dbReference>
<dbReference type="GO" id="GO:0005737">
    <property type="term" value="C:cytoplasm"/>
    <property type="evidence" value="ECO:0007669"/>
    <property type="project" value="TreeGrafter"/>
</dbReference>
<reference evidence="1" key="1">
    <citation type="journal article" date="2023" name="Plant J.">
        <title>Genome sequences and population genomics provide insights into the demographic history, inbreeding, and mutation load of two 'living fossil' tree species of Dipteronia.</title>
        <authorList>
            <person name="Feng Y."/>
            <person name="Comes H.P."/>
            <person name="Chen J."/>
            <person name="Zhu S."/>
            <person name="Lu R."/>
            <person name="Zhang X."/>
            <person name="Li P."/>
            <person name="Qiu J."/>
            <person name="Olsen K.M."/>
            <person name="Qiu Y."/>
        </authorList>
    </citation>
    <scope>NUCLEOTIDE SEQUENCE</scope>
    <source>
        <strain evidence="1">NBL</strain>
    </source>
</reference>
<sequence>MFAPIASYERYLFPSTNRKMDHHDDEYHAGGELHNKPSDEEAVARLEEIRKSIEGKMALRQSNLNSERPDDFTHHNIDVACNLLETCGRFLYQSPETTVRMANMLEILIMRLKNVKILDPRHATLVEKSLLPVQTT</sequence>
<dbReference type="Gene3D" id="1.25.40.180">
    <property type="match status" value="1"/>
</dbReference>
<dbReference type="GO" id="GO:0035145">
    <property type="term" value="C:exon-exon junction complex"/>
    <property type="evidence" value="ECO:0007669"/>
    <property type="project" value="TreeGrafter"/>
</dbReference>
<accession>A0AAE0BAL7</accession>
<dbReference type="PANTHER" id="PTHR12839">
    <property type="entry name" value="NONSENSE-MEDIATED MRNA DECAY PROTEIN 2 UP-FRAMESHIFT SUPPRESSOR 2"/>
    <property type="match status" value="1"/>
</dbReference>
<proteinExistence type="predicted"/>
<dbReference type="SUPFAM" id="SSF48371">
    <property type="entry name" value="ARM repeat"/>
    <property type="match status" value="1"/>
</dbReference>
<dbReference type="AlphaFoldDB" id="A0AAE0BAL7"/>
<dbReference type="InterPro" id="IPR039762">
    <property type="entry name" value="Nmd2/UPF2"/>
</dbReference>
<dbReference type="PANTHER" id="PTHR12839:SF7">
    <property type="entry name" value="REGULATOR OF NONSENSE TRANSCRIPTS 2"/>
    <property type="match status" value="1"/>
</dbReference>
<dbReference type="Proteomes" id="UP001281410">
    <property type="component" value="Unassembled WGS sequence"/>
</dbReference>
<organism evidence="1 2">
    <name type="scientific">Dipteronia sinensis</name>
    <dbReference type="NCBI Taxonomy" id="43782"/>
    <lineage>
        <taxon>Eukaryota</taxon>
        <taxon>Viridiplantae</taxon>
        <taxon>Streptophyta</taxon>
        <taxon>Embryophyta</taxon>
        <taxon>Tracheophyta</taxon>
        <taxon>Spermatophyta</taxon>
        <taxon>Magnoliopsida</taxon>
        <taxon>eudicotyledons</taxon>
        <taxon>Gunneridae</taxon>
        <taxon>Pentapetalae</taxon>
        <taxon>rosids</taxon>
        <taxon>malvids</taxon>
        <taxon>Sapindales</taxon>
        <taxon>Sapindaceae</taxon>
        <taxon>Hippocastanoideae</taxon>
        <taxon>Acereae</taxon>
        <taxon>Dipteronia</taxon>
    </lineage>
</organism>
<keyword evidence="2" id="KW-1185">Reference proteome</keyword>
<dbReference type="InterPro" id="IPR016024">
    <property type="entry name" value="ARM-type_fold"/>
</dbReference>
<dbReference type="EMBL" id="JANJYJ010000001">
    <property type="protein sequence ID" value="KAK3232332.1"/>
    <property type="molecule type" value="Genomic_DNA"/>
</dbReference>
<protein>
    <submittedName>
        <fullName evidence="1">Uncharacterized protein</fullName>
    </submittedName>
</protein>
<evidence type="ECO:0000313" key="1">
    <source>
        <dbReference type="EMBL" id="KAK3232332.1"/>
    </source>
</evidence>